<dbReference type="AlphaFoldDB" id="A0A0R1SGI6"/>
<evidence type="ECO:0000313" key="3">
    <source>
        <dbReference type="EMBL" id="KRL65522.1"/>
    </source>
</evidence>
<proteinExistence type="predicted"/>
<name>A0A0R1SGI6_9LACO</name>
<dbReference type="InterPro" id="IPR050300">
    <property type="entry name" value="GDXG_lipolytic_enzyme"/>
</dbReference>
<accession>A0A0R1SGI6</accession>
<dbReference type="InterPro" id="IPR029058">
    <property type="entry name" value="AB_hydrolase_fold"/>
</dbReference>
<dbReference type="EMBL" id="AZEY01000066">
    <property type="protein sequence ID" value="KRL65522.1"/>
    <property type="molecule type" value="Genomic_DNA"/>
</dbReference>
<sequence length="327" mass="36613">MKFSTKLLIAGLSTGLGYEKAQALQEQRSLRSRLTEKTLPFIQVVPVIKNQADYQNALAKSAQHYRLPSIVEKLYDFHPTQNGSDVLELNPAIKKVSGEVIFYIHGGGYWGQPLIPHFNMLHQLANKLGSRIVLPIYPKAPAYKATDAYEMVLSAYQELLDDEHVDPQRITFMGDSAGGGLALALMQKLRDDHLSLPKRAVLLSPWLDVTNSNPKMSQIQPVDPMLDLKNLTRLGRGYIGDLDSHDPLASPIYGDSSELPSIYVFTGTHDILNADALKFQRLADQNDWNVTTFNYQKMNHVFSVFPIPEGTDSLNRIVHIIQSSDDQ</sequence>
<dbReference type="Gene3D" id="3.40.50.1820">
    <property type="entry name" value="alpha/beta hydrolase"/>
    <property type="match status" value="1"/>
</dbReference>
<organism evidence="3 4">
    <name type="scientific">Lentilactobacillus diolivorans DSM 14421</name>
    <dbReference type="NCBI Taxonomy" id="1423739"/>
    <lineage>
        <taxon>Bacteria</taxon>
        <taxon>Bacillati</taxon>
        <taxon>Bacillota</taxon>
        <taxon>Bacilli</taxon>
        <taxon>Lactobacillales</taxon>
        <taxon>Lactobacillaceae</taxon>
        <taxon>Lentilactobacillus</taxon>
    </lineage>
</organism>
<evidence type="ECO:0000259" key="2">
    <source>
        <dbReference type="Pfam" id="PF07859"/>
    </source>
</evidence>
<feature type="domain" description="Alpha/beta hydrolase fold-3" evidence="2">
    <location>
        <begin position="101"/>
        <end position="302"/>
    </location>
</feature>
<dbReference type="RefSeq" id="WP_057864676.1">
    <property type="nucleotide sequence ID" value="NZ_AZEY01000066.1"/>
</dbReference>
<keyword evidence="1" id="KW-0378">Hydrolase</keyword>
<dbReference type="SUPFAM" id="SSF53474">
    <property type="entry name" value="alpha/beta-Hydrolases"/>
    <property type="match status" value="1"/>
</dbReference>
<evidence type="ECO:0000256" key="1">
    <source>
        <dbReference type="ARBA" id="ARBA00022801"/>
    </source>
</evidence>
<dbReference type="PANTHER" id="PTHR48081:SF8">
    <property type="entry name" value="ALPHA_BETA HYDROLASE FOLD-3 DOMAIN-CONTAINING PROTEIN-RELATED"/>
    <property type="match status" value="1"/>
</dbReference>
<dbReference type="InterPro" id="IPR013094">
    <property type="entry name" value="AB_hydrolase_3"/>
</dbReference>
<dbReference type="Proteomes" id="UP000052013">
    <property type="component" value="Unassembled WGS sequence"/>
</dbReference>
<dbReference type="Pfam" id="PF07859">
    <property type="entry name" value="Abhydrolase_3"/>
    <property type="match status" value="1"/>
</dbReference>
<reference evidence="3 4" key="1">
    <citation type="journal article" date="2015" name="Genome Announc.">
        <title>Expanding the biotechnology potential of lactobacilli through comparative genomics of 213 strains and associated genera.</title>
        <authorList>
            <person name="Sun Z."/>
            <person name="Harris H.M."/>
            <person name="McCann A."/>
            <person name="Guo C."/>
            <person name="Argimon S."/>
            <person name="Zhang W."/>
            <person name="Yang X."/>
            <person name="Jeffery I.B."/>
            <person name="Cooney J.C."/>
            <person name="Kagawa T.F."/>
            <person name="Liu W."/>
            <person name="Song Y."/>
            <person name="Salvetti E."/>
            <person name="Wrobel A."/>
            <person name="Rasinkangas P."/>
            <person name="Parkhill J."/>
            <person name="Rea M.C."/>
            <person name="O'Sullivan O."/>
            <person name="Ritari J."/>
            <person name="Douillard F.P."/>
            <person name="Paul Ross R."/>
            <person name="Yang R."/>
            <person name="Briner A.E."/>
            <person name="Felis G.E."/>
            <person name="de Vos W.M."/>
            <person name="Barrangou R."/>
            <person name="Klaenhammer T.R."/>
            <person name="Caufield P.W."/>
            <person name="Cui Y."/>
            <person name="Zhang H."/>
            <person name="O'Toole P.W."/>
        </authorList>
    </citation>
    <scope>NUCLEOTIDE SEQUENCE [LARGE SCALE GENOMIC DNA]</scope>
    <source>
        <strain evidence="3 4">DSM 14421</strain>
    </source>
</reference>
<dbReference type="GO" id="GO:0016787">
    <property type="term" value="F:hydrolase activity"/>
    <property type="evidence" value="ECO:0007669"/>
    <property type="project" value="UniProtKB-KW"/>
</dbReference>
<evidence type="ECO:0000313" key="4">
    <source>
        <dbReference type="Proteomes" id="UP000052013"/>
    </source>
</evidence>
<comment type="caution">
    <text evidence="3">The sequence shown here is derived from an EMBL/GenBank/DDBJ whole genome shotgun (WGS) entry which is preliminary data.</text>
</comment>
<gene>
    <name evidence="3" type="ORF">FC85_GL000071</name>
</gene>
<dbReference type="PATRIC" id="fig|1423739.3.peg.76"/>
<dbReference type="STRING" id="1423739.FC85_GL000071"/>
<protein>
    <submittedName>
        <fullName evidence="3">Esterase</fullName>
    </submittedName>
</protein>
<dbReference type="PANTHER" id="PTHR48081">
    <property type="entry name" value="AB HYDROLASE SUPERFAMILY PROTEIN C4A8.06C"/>
    <property type="match status" value="1"/>
</dbReference>